<feature type="non-terminal residue" evidence="1">
    <location>
        <position position="1"/>
    </location>
</feature>
<organism evidence="1 2">
    <name type="scientific">Tanacetum coccineum</name>
    <dbReference type="NCBI Taxonomy" id="301880"/>
    <lineage>
        <taxon>Eukaryota</taxon>
        <taxon>Viridiplantae</taxon>
        <taxon>Streptophyta</taxon>
        <taxon>Embryophyta</taxon>
        <taxon>Tracheophyta</taxon>
        <taxon>Spermatophyta</taxon>
        <taxon>Magnoliopsida</taxon>
        <taxon>eudicotyledons</taxon>
        <taxon>Gunneridae</taxon>
        <taxon>Pentapetalae</taxon>
        <taxon>asterids</taxon>
        <taxon>campanulids</taxon>
        <taxon>Asterales</taxon>
        <taxon>Asteraceae</taxon>
        <taxon>Asteroideae</taxon>
        <taxon>Anthemideae</taxon>
        <taxon>Anthemidinae</taxon>
        <taxon>Tanacetum</taxon>
    </lineage>
</organism>
<dbReference type="Proteomes" id="UP001151760">
    <property type="component" value="Unassembled WGS sequence"/>
</dbReference>
<sequence>AQAMRTASAAAKPCQGDSLEFYLIAGKARVNFLVNIVVNKVLQTAFKVRKDGIEALTTLVPVALRTMAYVVRQKQPWLIFIAHRVLSHSSALFYEVEDVNYY</sequence>
<evidence type="ECO:0000313" key="2">
    <source>
        <dbReference type="Proteomes" id="UP001151760"/>
    </source>
</evidence>
<protein>
    <submittedName>
        <fullName evidence="1">Uncharacterized protein</fullName>
    </submittedName>
</protein>
<evidence type="ECO:0000313" key="1">
    <source>
        <dbReference type="EMBL" id="GJS91900.1"/>
    </source>
</evidence>
<comment type="caution">
    <text evidence="1">The sequence shown here is derived from an EMBL/GenBank/DDBJ whole genome shotgun (WGS) entry which is preliminary data.</text>
</comment>
<reference evidence="1" key="1">
    <citation type="journal article" date="2022" name="Int. J. Mol. Sci.">
        <title>Draft Genome of Tanacetum Coccineum: Genomic Comparison of Closely Related Tanacetum-Family Plants.</title>
        <authorList>
            <person name="Yamashiro T."/>
            <person name="Shiraishi A."/>
            <person name="Nakayama K."/>
            <person name="Satake H."/>
        </authorList>
    </citation>
    <scope>NUCLEOTIDE SEQUENCE</scope>
</reference>
<reference evidence="1" key="2">
    <citation type="submission" date="2022-01" db="EMBL/GenBank/DDBJ databases">
        <authorList>
            <person name="Yamashiro T."/>
            <person name="Shiraishi A."/>
            <person name="Satake H."/>
            <person name="Nakayama K."/>
        </authorList>
    </citation>
    <scope>NUCLEOTIDE SEQUENCE</scope>
</reference>
<accession>A0ABQ4ZSA9</accession>
<dbReference type="EMBL" id="BQNB010011542">
    <property type="protein sequence ID" value="GJS91900.1"/>
    <property type="molecule type" value="Genomic_DNA"/>
</dbReference>
<proteinExistence type="predicted"/>
<name>A0ABQ4ZSA9_9ASTR</name>
<gene>
    <name evidence="1" type="ORF">Tco_0774536</name>
</gene>
<keyword evidence="2" id="KW-1185">Reference proteome</keyword>